<dbReference type="Proteomes" id="UP001060085">
    <property type="component" value="Linkage Group LG01"/>
</dbReference>
<gene>
    <name evidence="1" type="ORF">M9H77_00875</name>
</gene>
<protein>
    <submittedName>
        <fullName evidence="1">Uncharacterized protein</fullName>
    </submittedName>
</protein>
<evidence type="ECO:0000313" key="1">
    <source>
        <dbReference type="EMBL" id="KAI5679648.1"/>
    </source>
</evidence>
<accession>A0ACC0C4F4</accession>
<name>A0ACC0C4F4_CATRO</name>
<reference evidence="2" key="1">
    <citation type="journal article" date="2023" name="Nat. Plants">
        <title>Single-cell RNA sequencing provides a high-resolution roadmap for understanding the multicellular compartmentation of specialized metabolism.</title>
        <authorList>
            <person name="Sun S."/>
            <person name="Shen X."/>
            <person name="Li Y."/>
            <person name="Li Y."/>
            <person name="Wang S."/>
            <person name="Li R."/>
            <person name="Zhang H."/>
            <person name="Shen G."/>
            <person name="Guo B."/>
            <person name="Wei J."/>
            <person name="Xu J."/>
            <person name="St-Pierre B."/>
            <person name="Chen S."/>
            <person name="Sun C."/>
        </authorList>
    </citation>
    <scope>NUCLEOTIDE SEQUENCE [LARGE SCALE GENOMIC DNA]</scope>
</reference>
<sequence length="270" mass="29035">MERGGIWKPNVEITPTCPRCGSTNTKFCYYNNYSLTQPRYFCKGCRRYWTKGGSLRNVPVGGGCRKTRRANNKNHHLITTAATTTATSSIRPSCLGGRMILPLPSSSSAADGVPNIDLALVYANFLNPKPSTTVQATSTTDQVMPPEPLPPLPELSNPNSFRYSDGSGAEETMGMNVGNNIPFFIGELDHLLINNSNYNLPPLPGEETTSEGIWPSSDDLMYSGGGLQVPVHATPSMGEMGQKGSINHQSSGGSLLDVPNYGLFSSGLEK</sequence>
<keyword evidence="2" id="KW-1185">Reference proteome</keyword>
<proteinExistence type="predicted"/>
<comment type="caution">
    <text evidence="1">The sequence shown here is derived from an EMBL/GenBank/DDBJ whole genome shotgun (WGS) entry which is preliminary data.</text>
</comment>
<organism evidence="1 2">
    <name type="scientific">Catharanthus roseus</name>
    <name type="common">Madagascar periwinkle</name>
    <name type="synonym">Vinca rosea</name>
    <dbReference type="NCBI Taxonomy" id="4058"/>
    <lineage>
        <taxon>Eukaryota</taxon>
        <taxon>Viridiplantae</taxon>
        <taxon>Streptophyta</taxon>
        <taxon>Embryophyta</taxon>
        <taxon>Tracheophyta</taxon>
        <taxon>Spermatophyta</taxon>
        <taxon>Magnoliopsida</taxon>
        <taxon>eudicotyledons</taxon>
        <taxon>Gunneridae</taxon>
        <taxon>Pentapetalae</taxon>
        <taxon>asterids</taxon>
        <taxon>lamiids</taxon>
        <taxon>Gentianales</taxon>
        <taxon>Apocynaceae</taxon>
        <taxon>Rauvolfioideae</taxon>
        <taxon>Vinceae</taxon>
        <taxon>Catharanthinae</taxon>
        <taxon>Catharanthus</taxon>
    </lineage>
</organism>
<evidence type="ECO:0000313" key="2">
    <source>
        <dbReference type="Proteomes" id="UP001060085"/>
    </source>
</evidence>
<dbReference type="EMBL" id="CM044701">
    <property type="protein sequence ID" value="KAI5679648.1"/>
    <property type="molecule type" value="Genomic_DNA"/>
</dbReference>